<keyword evidence="3" id="KW-1185">Reference proteome</keyword>
<proteinExistence type="predicted"/>
<feature type="compositionally biased region" description="Basic and acidic residues" evidence="1">
    <location>
        <begin position="398"/>
        <end position="414"/>
    </location>
</feature>
<evidence type="ECO:0000256" key="1">
    <source>
        <dbReference type="SAM" id="MobiDB-lite"/>
    </source>
</evidence>
<feature type="compositionally biased region" description="Low complexity" evidence="1">
    <location>
        <begin position="223"/>
        <end position="234"/>
    </location>
</feature>
<evidence type="ECO:0000313" key="2">
    <source>
        <dbReference type="EMBL" id="WWD16339.1"/>
    </source>
</evidence>
<dbReference type="Proteomes" id="UP000322225">
    <property type="component" value="Chromosome 2"/>
</dbReference>
<feature type="region of interest" description="Disordered" evidence="1">
    <location>
        <begin position="272"/>
        <end position="301"/>
    </location>
</feature>
<feature type="compositionally biased region" description="Acidic residues" evidence="1">
    <location>
        <begin position="497"/>
        <end position="516"/>
    </location>
</feature>
<dbReference type="RefSeq" id="XP_031859593.1">
    <property type="nucleotide sequence ID" value="XM_032006199.1"/>
</dbReference>
<organism evidence="2 3">
    <name type="scientific">Kwoniella shandongensis</name>
    <dbReference type="NCBI Taxonomy" id="1734106"/>
    <lineage>
        <taxon>Eukaryota</taxon>
        <taxon>Fungi</taxon>
        <taxon>Dikarya</taxon>
        <taxon>Basidiomycota</taxon>
        <taxon>Agaricomycotina</taxon>
        <taxon>Tremellomycetes</taxon>
        <taxon>Tremellales</taxon>
        <taxon>Cryptococcaceae</taxon>
        <taxon>Kwoniella</taxon>
    </lineage>
</organism>
<evidence type="ECO:0000313" key="3">
    <source>
        <dbReference type="Proteomes" id="UP000322225"/>
    </source>
</evidence>
<dbReference type="AlphaFoldDB" id="A0A5M6BYZ7"/>
<dbReference type="KEGG" id="ksn:43590352"/>
<dbReference type="GeneID" id="43590352"/>
<dbReference type="OrthoDB" id="2575647at2759"/>
<feature type="compositionally biased region" description="Basic and acidic residues" evidence="1">
    <location>
        <begin position="486"/>
        <end position="495"/>
    </location>
</feature>
<feature type="compositionally biased region" description="Basic and acidic residues" evidence="1">
    <location>
        <begin position="340"/>
        <end position="361"/>
    </location>
</feature>
<protein>
    <submittedName>
        <fullName evidence="2">Uncharacterized protein</fullName>
    </submittedName>
</protein>
<reference evidence="2" key="2">
    <citation type="submission" date="2024-01" db="EMBL/GenBank/DDBJ databases">
        <title>Comparative genomics of Cryptococcus and Kwoniella reveals pathogenesis evolution and contrasting modes of karyotype evolution via chromosome fusion or intercentromeric recombination.</title>
        <authorList>
            <person name="Coelho M.A."/>
            <person name="David-Palma M."/>
            <person name="Shea T."/>
            <person name="Bowers K."/>
            <person name="McGinley-Smith S."/>
            <person name="Mohammad A.W."/>
            <person name="Gnirke A."/>
            <person name="Yurkov A.M."/>
            <person name="Nowrousian M."/>
            <person name="Sun S."/>
            <person name="Cuomo C.A."/>
            <person name="Heitman J."/>
        </authorList>
    </citation>
    <scope>NUCLEOTIDE SEQUENCE</scope>
    <source>
        <strain evidence="2">CBS 12478</strain>
    </source>
</reference>
<accession>A0A5M6BYZ7</accession>
<feature type="region of interest" description="Disordered" evidence="1">
    <location>
        <begin position="340"/>
        <end position="414"/>
    </location>
</feature>
<reference evidence="2" key="1">
    <citation type="submission" date="2017-08" db="EMBL/GenBank/DDBJ databases">
        <authorList>
            <person name="Cuomo C."/>
            <person name="Billmyre B."/>
            <person name="Heitman J."/>
        </authorList>
    </citation>
    <scope>NUCLEOTIDE SEQUENCE</scope>
    <source>
        <strain evidence="2">CBS 12478</strain>
    </source>
</reference>
<name>A0A5M6BYZ7_9TREE</name>
<sequence length="620" mass="69371">MSKLADVEWIDALPTLEGLFAKHTSTLLRPFSLFNISLFRSSPQLPPTSLLDPLRSLTEVSSSSDPTSSPKGSVYKALISLQTYIAQLRDAVRHKNLPLTDDAVLDRVGELLEGYMMGTYLIARTLWPDQGVENQDLGTTETNDLKRGFEQCLRGFFAGRSMLLDPALEETTKANIDSIVRRTNNHLLGSIFPPTETTYPYFAPLLAHPRKVITTLQTNPTRPVVSHSKIKSPSPISPTTPVPHQTVSDEEVSWFIAMLKIFEEGLETIDSIPLPQEGEEEGQVVGKQKKKTKAQEQKELEEDKCRPLRLEMEVRVLACDLAMSMTTKRMGEVKARALAKMDGDQEVHSDDQEKKVSKKEQEENEEEDGGEQSPSPSEVDIKPRLSFESDLDPSPSPKLDDAERTRSPETEKIDALQAARWEEIAEDLLVRCLETARSLVDDGRGEVLVEHVVPEDWLGEDGIPSPSLNEKDNKFKSLIPDPTTDNSDKDHRCQAESDADSESEFDDTSSDSESEDLSSGPSHPCPLRSLFRLHDRYEEQRLAIWLHLPSAHRGKMGLFMRGSEGRVGKAWDTLGLGLMIEYDSETLIGYGLGGDKLDKWLELAAARNTKKIRRRGRKTV</sequence>
<gene>
    <name evidence="2" type="ORF">CI109_100765</name>
</gene>
<dbReference type="EMBL" id="CP144052">
    <property type="protein sequence ID" value="WWD16339.1"/>
    <property type="molecule type" value="Genomic_DNA"/>
</dbReference>
<feature type="region of interest" description="Disordered" evidence="1">
    <location>
        <begin position="223"/>
        <end position="245"/>
    </location>
</feature>
<feature type="region of interest" description="Disordered" evidence="1">
    <location>
        <begin position="457"/>
        <end position="523"/>
    </location>
</feature>